<evidence type="ECO:0000313" key="3">
    <source>
        <dbReference type="Proteomes" id="UP001271007"/>
    </source>
</evidence>
<feature type="region of interest" description="Disordered" evidence="1">
    <location>
        <begin position="385"/>
        <end position="422"/>
    </location>
</feature>
<feature type="region of interest" description="Disordered" evidence="1">
    <location>
        <begin position="1"/>
        <end position="52"/>
    </location>
</feature>
<accession>A0AAJ0G5Z2</accession>
<comment type="caution">
    <text evidence="2">The sequence shown here is derived from an EMBL/GenBank/DDBJ whole genome shotgun (WGS) entry which is preliminary data.</text>
</comment>
<dbReference type="AlphaFoldDB" id="A0AAJ0G5Z2"/>
<reference evidence="2" key="1">
    <citation type="submission" date="2023-04" db="EMBL/GenBank/DDBJ databases">
        <title>Black Yeasts Isolated from many extreme environments.</title>
        <authorList>
            <person name="Coleine C."/>
            <person name="Stajich J.E."/>
            <person name="Selbmann L."/>
        </authorList>
    </citation>
    <scope>NUCLEOTIDE SEQUENCE</scope>
    <source>
        <strain evidence="2">CCFEE 5312</strain>
    </source>
</reference>
<evidence type="ECO:0000256" key="1">
    <source>
        <dbReference type="SAM" id="MobiDB-lite"/>
    </source>
</evidence>
<sequence length="422" mass="47683">MASGSEEGFHQDGLSMSGTSLHWDNNESGTAMKPSSRRWMTRSPRLSAAGDRLKDVCSRAKLRMTRWVKTALHMPIGSDQQSEKTQSLADPSEQEQAESHLSDNSSPSDPVHCTECHRIRSEYEALKAKSRLEDRSCSETPASRCCVPFGFQNALGMVVLRMAQEAFYAHVHDHWHHIALELWPEGPRQISFCFTDLEKKLLHTSEYQSTIHRCNAFFAIFYDKATALSRLRNATYHFNHQDTDELDENIQKAQDFVVILGDETLALKVRALRDQLQAEAVKVYTAIEDRVSHGAIGDSRGWPPHTQLSFKIVSFNAEGETQYGNFSEAMKVAALAWKRANGWPESICCVGRRETEYCRRLANMKSRIRLGQMPAIPELDEATAVEAESNTTSEMASRTVLQTPLDSPETEVRQEPRAKVRH</sequence>
<gene>
    <name evidence="2" type="ORF">LTR09_008989</name>
</gene>
<feature type="compositionally biased region" description="Polar residues" evidence="1">
    <location>
        <begin position="78"/>
        <end position="89"/>
    </location>
</feature>
<feature type="compositionally biased region" description="Polar residues" evidence="1">
    <location>
        <begin position="388"/>
        <end position="405"/>
    </location>
</feature>
<evidence type="ECO:0000313" key="2">
    <source>
        <dbReference type="EMBL" id="KAK3049813.1"/>
    </source>
</evidence>
<organism evidence="2 3">
    <name type="scientific">Extremus antarcticus</name>
    <dbReference type="NCBI Taxonomy" id="702011"/>
    <lineage>
        <taxon>Eukaryota</taxon>
        <taxon>Fungi</taxon>
        <taxon>Dikarya</taxon>
        <taxon>Ascomycota</taxon>
        <taxon>Pezizomycotina</taxon>
        <taxon>Dothideomycetes</taxon>
        <taxon>Dothideomycetidae</taxon>
        <taxon>Mycosphaerellales</taxon>
        <taxon>Extremaceae</taxon>
        <taxon>Extremus</taxon>
    </lineage>
</organism>
<proteinExistence type="predicted"/>
<dbReference type="Proteomes" id="UP001271007">
    <property type="component" value="Unassembled WGS sequence"/>
</dbReference>
<feature type="compositionally biased region" description="Polar residues" evidence="1">
    <location>
        <begin position="14"/>
        <end position="29"/>
    </location>
</feature>
<keyword evidence="3" id="KW-1185">Reference proteome</keyword>
<feature type="compositionally biased region" description="Basic and acidic residues" evidence="1">
    <location>
        <begin position="410"/>
        <end position="422"/>
    </location>
</feature>
<dbReference type="EMBL" id="JAWDJX010000037">
    <property type="protein sequence ID" value="KAK3049813.1"/>
    <property type="molecule type" value="Genomic_DNA"/>
</dbReference>
<feature type="region of interest" description="Disordered" evidence="1">
    <location>
        <begin position="73"/>
        <end position="113"/>
    </location>
</feature>
<protein>
    <submittedName>
        <fullName evidence="2">Uncharacterized protein</fullName>
    </submittedName>
</protein>
<name>A0AAJ0G5Z2_9PEZI</name>